<keyword evidence="4" id="KW-1185">Reference proteome</keyword>
<evidence type="ECO:0000259" key="2">
    <source>
        <dbReference type="Pfam" id="PF00535"/>
    </source>
</evidence>
<gene>
    <name evidence="3" type="ORF">SSCH_520028</name>
</gene>
<organism evidence="3 4">
    <name type="scientific">Syntrophaceticus schinkii</name>
    <dbReference type="NCBI Taxonomy" id="499207"/>
    <lineage>
        <taxon>Bacteria</taxon>
        <taxon>Bacillati</taxon>
        <taxon>Bacillota</taxon>
        <taxon>Clostridia</taxon>
        <taxon>Thermoanaerobacterales</taxon>
        <taxon>Thermoanaerobacterales Family III. Incertae Sedis</taxon>
        <taxon>Syntrophaceticus</taxon>
    </lineage>
</organism>
<evidence type="ECO:0000256" key="1">
    <source>
        <dbReference type="SAM" id="Phobius"/>
    </source>
</evidence>
<name>A0A0B7MPB2_9FIRM</name>
<dbReference type="InterPro" id="IPR029044">
    <property type="entry name" value="Nucleotide-diphossugar_trans"/>
</dbReference>
<dbReference type="PANTHER" id="PTHR48090:SF7">
    <property type="entry name" value="RFBJ PROTEIN"/>
    <property type="match status" value="1"/>
</dbReference>
<dbReference type="Pfam" id="PF00535">
    <property type="entry name" value="Glycos_transf_2"/>
    <property type="match status" value="1"/>
</dbReference>
<sequence length="385" mass="44479">MESIKGKTVYIVVVRYVDLPLWKSLELLKPRASHMYYRIWENQRLYRSKTMYRGHLIGVVVPAFNEWELIHETLVAIPSYVDRIYAVDDGSTDGTGAVIEKLQEIEGRFVCLRHERNRGVGAAIITGYQEAIAEGVDIIAVMAGDNQMDPEELPGLLDPIVERRADYTKGNRLLYRGHRDGMGKWRYFGNTLLTFLTRIGSGYWHLSDPQNGYTAISSVVFQRFSPESIYPWYGYCNDLLVKLNAYGFRVMDITMPARYGREKSKIRYSTYIPRVSWLLLRKFFWRLRVKYLFLQFHPLVLFYLMGILLIPLGLLGCVNALYHFFVLEGPLFIRGVLSLLLLAAGTQFLLFGMVYDLMASPEMETTELDVESKKQARFRGERGRG</sequence>
<accession>A0A0B7MPB2</accession>
<protein>
    <submittedName>
        <fullName evidence="3">Glycosyltransferase, family 2 (Modular protein)</fullName>
    </submittedName>
</protein>
<dbReference type="CDD" id="cd04179">
    <property type="entry name" value="DPM_DPG-synthase_like"/>
    <property type="match status" value="1"/>
</dbReference>
<feature type="transmembrane region" description="Helical" evidence="1">
    <location>
        <begin position="331"/>
        <end position="355"/>
    </location>
</feature>
<dbReference type="Gene3D" id="3.90.550.10">
    <property type="entry name" value="Spore Coat Polysaccharide Biosynthesis Protein SpsA, Chain A"/>
    <property type="match status" value="1"/>
</dbReference>
<evidence type="ECO:0000313" key="4">
    <source>
        <dbReference type="Proteomes" id="UP000046155"/>
    </source>
</evidence>
<feature type="transmembrane region" description="Helical" evidence="1">
    <location>
        <begin position="300"/>
        <end position="325"/>
    </location>
</feature>
<dbReference type="Proteomes" id="UP000046155">
    <property type="component" value="Unassembled WGS sequence"/>
</dbReference>
<dbReference type="InterPro" id="IPR050256">
    <property type="entry name" value="Glycosyltransferase_2"/>
</dbReference>
<dbReference type="PANTHER" id="PTHR48090">
    <property type="entry name" value="UNDECAPRENYL-PHOSPHATE 4-DEOXY-4-FORMAMIDO-L-ARABINOSE TRANSFERASE-RELATED"/>
    <property type="match status" value="1"/>
</dbReference>
<dbReference type="AlphaFoldDB" id="A0A0B7MPB2"/>
<evidence type="ECO:0000313" key="3">
    <source>
        <dbReference type="EMBL" id="CEO89567.1"/>
    </source>
</evidence>
<keyword evidence="1" id="KW-0812">Transmembrane</keyword>
<dbReference type="GO" id="GO:0016740">
    <property type="term" value="F:transferase activity"/>
    <property type="evidence" value="ECO:0007669"/>
    <property type="project" value="UniProtKB-KW"/>
</dbReference>
<dbReference type="EMBL" id="CDRZ01000250">
    <property type="protein sequence ID" value="CEO89567.1"/>
    <property type="molecule type" value="Genomic_DNA"/>
</dbReference>
<keyword evidence="3" id="KW-0808">Transferase</keyword>
<dbReference type="FunFam" id="3.90.550.10:FF:000123">
    <property type="entry name" value="Cell wall biosynthesis glycosyltransferase"/>
    <property type="match status" value="1"/>
</dbReference>
<dbReference type="SUPFAM" id="SSF53448">
    <property type="entry name" value="Nucleotide-diphospho-sugar transferases"/>
    <property type="match status" value="1"/>
</dbReference>
<feature type="domain" description="Glycosyltransferase 2-like" evidence="2">
    <location>
        <begin position="59"/>
        <end position="217"/>
    </location>
</feature>
<proteinExistence type="predicted"/>
<dbReference type="InterPro" id="IPR001173">
    <property type="entry name" value="Glyco_trans_2-like"/>
</dbReference>
<keyword evidence="1" id="KW-0472">Membrane</keyword>
<keyword evidence="1" id="KW-1133">Transmembrane helix</keyword>
<reference evidence="4" key="1">
    <citation type="submission" date="2015-01" db="EMBL/GenBank/DDBJ databases">
        <authorList>
            <person name="Manzoor Shahid"/>
            <person name="Zubair Saima"/>
        </authorList>
    </citation>
    <scope>NUCLEOTIDE SEQUENCE [LARGE SCALE GENOMIC DNA]</scope>
    <source>
        <strain evidence="4">Sp3</strain>
    </source>
</reference>